<evidence type="ECO:0000256" key="1">
    <source>
        <dbReference type="SAM" id="SignalP"/>
    </source>
</evidence>
<dbReference type="AlphaFoldDB" id="U3GTM2"/>
<reference evidence="2 3" key="1">
    <citation type="journal article" date="2013" name="Genome Announc.">
        <title>Whole-Genome Sequence of the Clinical Strain Corynebacterium argentoratense DSM 44202, Isolated from a Human Throat Specimen.</title>
        <authorList>
            <person name="Bomholt C."/>
            <person name="Glaub A."/>
            <person name="Gravermann K."/>
            <person name="Albersmeier A."/>
            <person name="Brinkrolf K."/>
            <person name="Ruckert C."/>
            <person name="Tauch A."/>
        </authorList>
    </citation>
    <scope>NUCLEOTIDE SEQUENCE [LARGE SCALE GENOMIC DNA]</scope>
    <source>
        <strain evidence="2">DSM 44202</strain>
    </source>
</reference>
<evidence type="ECO:0000313" key="2">
    <source>
        <dbReference type="EMBL" id="AGU14820.1"/>
    </source>
</evidence>
<proteinExistence type="predicted"/>
<protein>
    <submittedName>
        <fullName evidence="2">Uncharacterized protein</fullName>
    </submittedName>
</protein>
<feature type="signal peptide" evidence="1">
    <location>
        <begin position="1"/>
        <end position="27"/>
    </location>
</feature>
<organism evidence="2 3">
    <name type="scientific">Corynebacterium argentoratense DSM 44202</name>
    <dbReference type="NCBI Taxonomy" id="1348662"/>
    <lineage>
        <taxon>Bacteria</taxon>
        <taxon>Bacillati</taxon>
        <taxon>Actinomycetota</taxon>
        <taxon>Actinomycetes</taxon>
        <taxon>Mycobacteriales</taxon>
        <taxon>Corynebacteriaceae</taxon>
        <taxon>Corynebacterium</taxon>
    </lineage>
</organism>
<feature type="chain" id="PRO_5004643071" evidence="1">
    <location>
        <begin position="28"/>
        <end position="160"/>
    </location>
</feature>
<accession>U3GTM2</accession>
<dbReference type="EMBL" id="CP006365">
    <property type="protein sequence ID" value="AGU14820.1"/>
    <property type="molecule type" value="Genomic_DNA"/>
</dbReference>
<dbReference type="KEGG" id="caz:CARG_03345"/>
<sequence>MSRFTRASLALAAMTVAGTMATAPAQAASASVTTYLMGNGTISTVTCPDLKSFLTDNEIDTKDKKYDTRAELYKALDKKSTTLGINLGVANVTANQIDGLSDRAVQCKFVHDDSNDFPTLSSKDSVQGKIFGPLLEILKVIKPLLDQITRLINATNLLAG</sequence>
<dbReference type="PATRIC" id="fig|1348662.3.peg.657"/>
<name>U3GTM2_9CORY</name>
<keyword evidence="3" id="KW-1185">Reference proteome</keyword>
<keyword evidence="1" id="KW-0732">Signal</keyword>
<dbReference type="GeneID" id="78249486"/>
<dbReference type="Proteomes" id="UP000016943">
    <property type="component" value="Chromosome"/>
</dbReference>
<gene>
    <name evidence="2" type="ORF">CARG_03345</name>
</gene>
<dbReference type="HOGENOM" id="CLU_1649270_0_0_11"/>
<evidence type="ECO:0000313" key="3">
    <source>
        <dbReference type="Proteomes" id="UP000016943"/>
    </source>
</evidence>
<dbReference type="RefSeq" id="WP_020975971.1">
    <property type="nucleotide sequence ID" value="NC_022198.1"/>
</dbReference>